<dbReference type="SUPFAM" id="SSF53098">
    <property type="entry name" value="Ribonuclease H-like"/>
    <property type="match status" value="1"/>
</dbReference>
<proteinExistence type="predicted"/>
<name>W2SYH8_NECAM</name>
<keyword evidence="2" id="KW-0812">Transmembrane</keyword>
<accession>W2SYH8</accession>
<dbReference type="PROSITE" id="PS50994">
    <property type="entry name" value="INTEGRASE"/>
    <property type="match status" value="1"/>
</dbReference>
<dbReference type="Gene3D" id="3.30.420.10">
    <property type="entry name" value="Ribonuclease H-like superfamily/Ribonuclease H"/>
    <property type="match status" value="1"/>
</dbReference>
<evidence type="ECO:0000256" key="1">
    <source>
        <dbReference type="SAM" id="MobiDB-lite"/>
    </source>
</evidence>
<evidence type="ECO:0000259" key="3">
    <source>
        <dbReference type="PROSITE" id="PS50994"/>
    </source>
</evidence>
<dbReference type="AlphaFoldDB" id="W2SYH8"/>
<dbReference type="CTD" id="25340820"/>
<organism evidence="4 5">
    <name type="scientific">Necator americanus</name>
    <name type="common">Human hookworm</name>
    <dbReference type="NCBI Taxonomy" id="51031"/>
    <lineage>
        <taxon>Eukaryota</taxon>
        <taxon>Metazoa</taxon>
        <taxon>Ecdysozoa</taxon>
        <taxon>Nematoda</taxon>
        <taxon>Chromadorea</taxon>
        <taxon>Rhabditida</taxon>
        <taxon>Rhabditina</taxon>
        <taxon>Rhabditomorpha</taxon>
        <taxon>Strongyloidea</taxon>
        <taxon>Ancylostomatidae</taxon>
        <taxon>Bunostominae</taxon>
        <taxon>Necator</taxon>
    </lineage>
</organism>
<dbReference type="Proteomes" id="UP000053676">
    <property type="component" value="Unassembled WGS sequence"/>
</dbReference>
<feature type="transmembrane region" description="Helical" evidence="2">
    <location>
        <begin position="495"/>
        <end position="518"/>
    </location>
</feature>
<feature type="transmembrane region" description="Helical" evidence="2">
    <location>
        <begin position="555"/>
        <end position="574"/>
    </location>
</feature>
<dbReference type="InterPro" id="IPR012337">
    <property type="entry name" value="RNaseH-like_sf"/>
</dbReference>
<keyword evidence="2" id="KW-0472">Membrane</keyword>
<keyword evidence="2" id="KW-1133">Transmembrane helix</keyword>
<dbReference type="InterPro" id="IPR009878">
    <property type="entry name" value="Phlebovirus_G2_fusion"/>
</dbReference>
<feature type="domain" description="Integrase catalytic" evidence="3">
    <location>
        <begin position="1"/>
        <end position="157"/>
    </location>
</feature>
<dbReference type="Pfam" id="PF18701">
    <property type="entry name" value="DUF5641"/>
    <property type="match status" value="1"/>
</dbReference>
<dbReference type="KEGG" id="nai:NECAME_00776"/>
<reference evidence="5" key="1">
    <citation type="journal article" date="2014" name="Nat. Genet.">
        <title>Genome of the human hookworm Necator americanus.</title>
        <authorList>
            <person name="Tang Y.T."/>
            <person name="Gao X."/>
            <person name="Rosa B.A."/>
            <person name="Abubucker S."/>
            <person name="Hallsworth-Pepin K."/>
            <person name="Martin J."/>
            <person name="Tyagi R."/>
            <person name="Heizer E."/>
            <person name="Zhang X."/>
            <person name="Bhonagiri-Palsikar V."/>
            <person name="Minx P."/>
            <person name="Warren W.C."/>
            <person name="Wang Q."/>
            <person name="Zhan B."/>
            <person name="Hotez P.J."/>
            <person name="Sternberg P.W."/>
            <person name="Dougall A."/>
            <person name="Gaze S.T."/>
            <person name="Mulvenna J."/>
            <person name="Sotillo J."/>
            <person name="Ranganathan S."/>
            <person name="Rabelo E.M."/>
            <person name="Wilson R.K."/>
            <person name="Felgner P.L."/>
            <person name="Bethony J."/>
            <person name="Hawdon J.M."/>
            <person name="Gasser R.B."/>
            <person name="Loukas A."/>
            <person name="Mitreva M."/>
        </authorList>
    </citation>
    <scope>NUCLEOTIDE SEQUENCE [LARGE SCALE GENOMIC DNA]</scope>
</reference>
<dbReference type="InterPro" id="IPR001584">
    <property type="entry name" value="Integrase_cat-core"/>
</dbReference>
<evidence type="ECO:0000313" key="5">
    <source>
        <dbReference type="Proteomes" id="UP000053676"/>
    </source>
</evidence>
<dbReference type="OMA" id="WRMERIT"/>
<feature type="region of interest" description="Disordered" evidence="1">
    <location>
        <begin position="286"/>
        <end position="352"/>
    </location>
</feature>
<dbReference type="PANTHER" id="PTHR47331">
    <property type="entry name" value="PHD-TYPE DOMAIN-CONTAINING PROTEIN"/>
    <property type="match status" value="1"/>
</dbReference>
<evidence type="ECO:0000256" key="2">
    <source>
        <dbReference type="SAM" id="Phobius"/>
    </source>
</evidence>
<evidence type="ECO:0000313" key="4">
    <source>
        <dbReference type="EMBL" id="ETN73687.1"/>
    </source>
</evidence>
<keyword evidence="5" id="KW-1185">Reference proteome</keyword>
<gene>
    <name evidence="4" type="ORF">NECAME_00776</name>
</gene>
<dbReference type="EMBL" id="KI660422">
    <property type="protein sequence ID" value="ETN73687.1"/>
    <property type="molecule type" value="Genomic_DNA"/>
</dbReference>
<protein>
    <recommendedName>
        <fullName evidence="3">Integrase catalytic domain-containing protein</fullName>
    </recommendedName>
</protein>
<dbReference type="GO" id="GO:0015074">
    <property type="term" value="P:DNA integration"/>
    <property type="evidence" value="ECO:0007669"/>
    <property type="project" value="InterPro"/>
</dbReference>
<feature type="compositionally biased region" description="Polar residues" evidence="1">
    <location>
        <begin position="309"/>
        <end position="333"/>
    </location>
</feature>
<dbReference type="GeneID" id="25340820"/>
<sequence>MAASLPAWSQDLFTWTSIRIFLRQHVLRRFFARGGVPVSITSDNSPTFTLGETVLEDCRRKIRSDPTISRMISEREIEWRYINPYAPWQGGVYERLIRSVKLALYKTLGKKTPSYEELSTAVIEIEAVLNTRPLLYVDSGPNAEQILRPMDFLQNEFEIPFPLNSAEGDGEDSTYLPADERVAFQSKIHVIRALKTSCEIPEKFWNIWQTQYLTSLREKHQREVGKQRGSSYHPEKGKLVLICDNLQPRQSWKMGRIVELKETTDGTVREAVVILPSHRKIRRPINLLVPPELEDDHTEEHKEDDSSSANCDGETTPNQVDKQLSDNTTTNEGRTMKEPEGTSSSRYSLRPRQRVTYSEHHVGRVKNVPLMLYTLLAMFVLSSSSLALPAQFDHSSKQQIRCITGGVELVSPQKLPYQICAEYFCKTVEKPSINYTIRFPPQIVLHEHVVQWKFEENGSIRTIKTICPPAPFFDNIDCTMCAAVVFNPECWPVGAIMITAIIIDFVLTSCYVFLYIPLVIGKPFRVLSSFFYRVIRFVIHTMLEKCRRNRRRRANVADLTELLAVAMMAAAAVVSGCQQVNIFTHRSTVCSNEKTVCKVQLSEVLKINPFKQEACFKLRNNRTAIHEIRATWNSLLLTCEPESISFTISLIIFSTASDAPTQDHALDRNALLSTVRV</sequence>
<dbReference type="Pfam" id="PF07245">
    <property type="entry name" value="Phlebovirus_G2"/>
    <property type="match status" value="1"/>
</dbReference>
<dbReference type="OrthoDB" id="5868911at2759"/>
<dbReference type="GO" id="GO:0003676">
    <property type="term" value="F:nucleic acid binding"/>
    <property type="evidence" value="ECO:0007669"/>
    <property type="project" value="InterPro"/>
</dbReference>
<dbReference type="InterPro" id="IPR036397">
    <property type="entry name" value="RNaseH_sf"/>
</dbReference>
<dbReference type="InterPro" id="IPR040676">
    <property type="entry name" value="DUF5641"/>
</dbReference>